<proteinExistence type="predicted"/>
<gene>
    <name evidence="1" type="ORF">M5D96_000717</name>
</gene>
<keyword evidence="2" id="KW-1185">Reference proteome</keyword>
<dbReference type="InterPro" id="IPR032675">
    <property type="entry name" value="LRR_dom_sf"/>
</dbReference>
<dbReference type="EMBL" id="JAMKOV010000001">
    <property type="protein sequence ID" value="KAI8044548.1"/>
    <property type="molecule type" value="Genomic_DNA"/>
</dbReference>
<comment type="caution">
    <text evidence="1">The sequence shown here is derived from an EMBL/GenBank/DDBJ whole genome shotgun (WGS) entry which is preliminary data.</text>
</comment>
<name>A0A9P9YXA2_9MUSC</name>
<sequence>MSATTILKLNHYCLYETFRQIKANCELNRRSPEKYWDLINFFISCERFVNVFKEWNYDLYKELHIDFAFLQAKNMVTIDLARVYESLKSVSKASKELYWKLYVNAVKENKQMNGMSITFKPSRYNPEHLDRFEVLINAIKNKISLQTLFIDVPGYSLQNVPPLGLLRIIYLNVRMNAEDLVQLVRANRFLNSLTFANTELYGSFADIVPYCKHLEVLDLTMKPGIDATKYAPQANLPLLEILRLRGYHQSGTLVKLFQNLKGRGIQRLDIPDILLSKQEAQAMLQLNTLSHILNGFSDKQIVADMTHLKNLKFVYLYARRGQLVLLVELMGLA</sequence>
<organism evidence="1 2">
    <name type="scientific">Drosophila gunungcola</name>
    <name type="common">fruit fly</name>
    <dbReference type="NCBI Taxonomy" id="103775"/>
    <lineage>
        <taxon>Eukaryota</taxon>
        <taxon>Metazoa</taxon>
        <taxon>Ecdysozoa</taxon>
        <taxon>Arthropoda</taxon>
        <taxon>Hexapoda</taxon>
        <taxon>Insecta</taxon>
        <taxon>Pterygota</taxon>
        <taxon>Neoptera</taxon>
        <taxon>Endopterygota</taxon>
        <taxon>Diptera</taxon>
        <taxon>Brachycera</taxon>
        <taxon>Muscomorpha</taxon>
        <taxon>Ephydroidea</taxon>
        <taxon>Drosophilidae</taxon>
        <taxon>Drosophila</taxon>
        <taxon>Sophophora</taxon>
    </lineage>
</organism>
<evidence type="ECO:0000313" key="1">
    <source>
        <dbReference type="EMBL" id="KAI8044548.1"/>
    </source>
</evidence>
<dbReference type="AlphaFoldDB" id="A0A9P9YXA2"/>
<evidence type="ECO:0000313" key="2">
    <source>
        <dbReference type="Proteomes" id="UP001059596"/>
    </source>
</evidence>
<reference evidence="1" key="1">
    <citation type="journal article" date="2023" name="Genome Biol. Evol.">
        <title>Long-read-based Genome Assembly of Drosophila gunungcola Reveals Fewer Chemosensory Genes in Flower-breeding Species.</title>
        <authorList>
            <person name="Negi A."/>
            <person name="Liao B.Y."/>
            <person name="Yeh S.D."/>
        </authorList>
    </citation>
    <scope>NUCLEOTIDE SEQUENCE</scope>
    <source>
        <strain evidence="1">Sukarami</strain>
    </source>
</reference>
<dbReference type="OrthoDB" id="7871965at2759"/>
<dbReference type="Proteomes" id="UP001059596">
    <property type="component" value="Chromosome 3R"/>
</dbReference>
<dbReference type="Gene3D" id="3.80.10.10">
    <property type="entry name" value="Ribonuclease Inhibitor"/>
    <property type="match status" value="1"/>
</dbReference>
<dbReference type="SUPFAM" id="SSF52047">
    <property type="entry name" value="RNI-like"/>
    <property type="match status" value="1"/>
</dbReference>
<protein>
    <submittedName>
        <fullName evidence="1">Uncharacterized protein</fullName>
    </submittedName>
</protein>
<accession>A0A9P9YXA2</accession>